<gene>
    <name evidence="1" type="ORF">O181_055771</name>
</gene>
<evidence type="ECO:0000313" key="1">
    <source>
        <dbReference type="EMBL" id="MBW0516056.1"/>
    </source>
</evidence>
<dbReference type="AlphaFoldDB" id="A0A9Q3HSC5"/>
<evidence type="ECO:0000313" key="2">
    <source>
        <dbReference type="Proteomes" id="UP000765509"/>
    </source>
</evidence>
<accession>A0A9Q3HSC5</accession>
<name>A0A9Q3HSC5_9BASI</name>
<organism evidence="1 2">
    <name type="scientific">Austropuccinia psidii MF-1</name>
    <dbReference type="NCBI Taxonomy" id="1389203"/>
    <lineage>
        <taxon>Eukaryota</taxon>
        <taxon>Fungi</taxon>
        <taxon>Dikarya</taxon>
        <taxon>Basidiomycota</taxon>
        <taxon>Pucciniomycotina</taxon>
        <taxon>Pucciniomycetes</taxon>
        <taxon>Pucciniales</taxon>
        <taxon>Sphaerophragmiaceae</taxon>
        <taxon>Austropuccinia</taxon>
    </lineage>
</organism>
<sequence>MSSSKFPIEEKNKIDKFVNQSPNSMYLLDSLKRGAKAAELCRDSGSSGSHRKADCISLAMENRHLFEYMQKIGYFCQLPFDPSRTEIECRRIELVTGLPLNPKT</sequence>
<protein>
    <submittedName>
        <fullName evidence="1">Uncharacterized protein</fullName>
    </submittedName>
</protein>
<comment type="caution">
    <text evidence="1">The sequence shown here is derived from an EMBL/GenBank/DDBJ whole genome shotgun (WGS) entry which is preliminary data.</text>
</comment>
<reference evidence="1" key="1">
    <citation type="submission" date="2021-03" db="EMBL/GenBank/DDBJ databases">
        <title>Draft genome sequence of rust myrtle Austropuccinia psidii MF-1, a brazilian biotype.</title>
        <authorList>
            <person name="Quecine M.C."/>
            <person name="Pachon D.M.R."/>
            <person name="Bonatelli M.L."/>
            <person name="Correr F.H."/>
            <person name="Franceschini L.M."/>
            <person name="Leite T.F."/>
            <person name="Margarido G.R.A."/>
            <person name="Almeida C.A."/>
            <person name="Ferrarezi J.A."/>
            <person name="Labate C.A."/>
        </authorList>
    </citation>
    <scope>NUCLEOTIDE SEQUENCE</scope>
    <source>
        <strain evidence="1">MF-1</strain>
    </source>
</reference>
<dbReference type="OrthoDB" id="5277092at2759"/>
<proteinExistence type="predicted"/>
<dbReference type="Proteomes" id="UP000765509">
    <property type="component" value="Unassembled WGS sequence"/>
</dbReference>
<keyword evidence="2" id="KW-1185">Reference proteome</keyword>
<dbReference type="EMBL" id="AVOT02025023">
    <property type="protein sequence ID" value="MBW0516056.1"/>
    <property type="molecule type" value="Genomic_DNA"/>
</dbReference>